<feature type="transmembrane region" description="Helical" evidence="1">
    <location>
        <begin position="12"/>
        <end position="32"/>
    </location>
</feature>
<keyword evidence="1" id="KW-0472">Membrane</keyword>
<protein>
    <submittedName>
        <fullName evidence="3">Tripartite tricarboxylate transporter permease</fullName>
    </submittedName>
</protein>
<keyword evidence="1" id="KW-1133">Transmembrane helix</keyword>
<dbReference type="InterPro" id="IPR002823">
    <property type="entry name" value="DUF112_TM"/>
</dbReference>
<feature type="transmembrane region" description="Helical" evidence="1">
    <location>
        <begin position="255"/>
        <end position="284"/>
    </location>
</feature>
<feature type="transmembrane region" description="Helical" evidence="1">
    <location>
        <begin position="476"/>
        <end position="494"/>
    </location>
</feature>
<reference evidence="3 4" key="1">
    <citation type="submission" date="2023-11" db="EMBL/GenBank/DDBJ databases">
        <authorList>
            <person name="Bao R."/>
        </authorList>
    </citation>
    <scope>NUCLEOTIDE SEQUENCE [LARGE SCALE GENOMIC DNA]</scope>
    <source>
        <strain evidence="3 4">PJ23</strain>
    </source>
</reference>
<accession>A0ABU4RPF8</accession>
<organism evidence="3 4">
    <name type="scientific">Terrihabitans rhizophilus</name>
    <dbReference type="NCBI Taxonomy" id="3092662"/>
    <lineage>
        <taxon>Bacteria</taxon>
        <taxon>Pseudomonadati</taxon>
        <taxon>Pseudomonadota</taxon>
        <taxon>Alphaproteobacteria</taxon>
        <taxon>Hyphomicrobiales</taxon>
        <taxon>Terrihabitans</taxon>
    </lineage>
</organism>
<gene>
    <name evidence="3" type="ORF">SCD90_05595</name>
</gene>
<proteinExistence type="predicted"/>
<keyword evidence="4" id="KW-1185">Reference proteome</keyword>
<dbReference type="Pfam" id="PF01970">
    <property type="entry name" value="TctA"/>
    <property type="match status" value="1"/>
</dbReference>
<evidence type="ECO:0000313" key="3">
    <source>
        <dbReference type="EMBL" id="MDX6805530.1"/>
    </source>
</evidence>
<feature type="transmembrane region" description="Helical" evidence="1">
    <location>
        <begin position="388"/>
        <end position="407"/>
    </location>
</feature>
<feature type="transmembrane region" description="Helical" evidence="1">
    <location>
        <begin position="438"/>
        <end position="456"/>
    </location>
</feature>
<feature type="transmembrane region" description="Helical" evidence="1">
    <location>
        <begin position="44"/>
        <end position="67"/>
    </location>
</feature>
<feature type="transmembrane region" description="Helical" evidence="1">
    <location>
        <begin position="413"/>
        <end position="431"/>
    </location>
</feature>
<feature type="domain" description="DUF112" evidence="2">
    <location>
        <begin position="21"/>
        <end position="442"/>
    </location>
</feature>
<feature type="transmembrane region" description="Helical" evidence="1">
    <location>
        <begin position="361"/>
        <end position="381"/>
    </location>
</feature>
<keyword evidence="1" id="KW-0812">Transmembrane</keyword>
<dbReference type="Proteomes" id="UP001274321">
    <property type="component" value="Unassembled WGS sequence"/>
</dbReference>
<sequence>MEPSLGFVAELFAHALSYWWLILIATTIGIIIGAMPGFGSANTIIMLLPFTLAVDVDVAMIFMVSLFCASQMGGGITSILLNIPGNGGSAATCLDGYPMAKKGQGQQALVLSFVASTVGGMVTAGMSIFLLPYMARLAYYLHSVEMVVILLFGITLIASIASENMLKGLIAGFLGLLIGAIGADHIYSTPRGTFGALELYDGVPLIAVLIGVFAISEALIMMESRSVLSEAGMQIAKKAGWPETWEGVKMAFARWWLMIWTGIVGLIIGIVPGAGASIAAFVAYQQARLYSKTPELYGTGIPEGVIAPESANNGCASGDLIPLLVIGVPGGTTAAVMLIVMTYHGVQLGPRMFIQTPELGYGVFVTMLVAYGVMLFTTLPLTRYISKLILIPTAVLAPIIIAFTMVGSFAPRGYMFDLWLTLLFGVIGYVCRRTGYNVVAMLIGVILGPLLEANVMRALRISGNDPLVFFSSTVGNILWALLFISLFIPSFVAWRKKRGLRPQPVAGAVAGGGA</sequence>
<dbReference type="RefSeq" id="WP_319843641.1">
    <property type="nucleotide sequence ID" value="NZ_JAXAFJ010000002.1"/>
</dbReference>
<feature type="transmembrane region" description="Helical" evidence="1">
    <location>
        <begin position="168"/>
        <end position="187"/>
    </location>
</feature>
<feature type="transmembrane region" description="Helical" evidence="1">
    <location>
        <begin position="108"/>
        <end position="131"/>
    </location>
</feature>
<dbReference type="PANTHER" id="PTHR35342">
    <property type="entry name" value="TRICARBOXYLIC TRANSPORT PROTEIN"/>
    <property type="match status" value="1"/>
</dbReference>
<evidence type="ECO:0000259" key="2">
    <source>
        <dbReference type="Pfam" id="PF01970"/>
    </source>
</evidence>
<name>A0ABU4RPF8_9HYPH</name>
<dbReference type="EMBL" id="JAXAFJ010000002">
    <property type="protein sequence ID" value="MDX6805530.1"/>
    <property type="molecule type" value="Genomic_DNA"/>
</dbReference>
<evidence type="ECO:0000256" key="1">
    <source>
        <dbReference type="SAM" id="Phobius"/>
    </source>
</evidence>
<comment type="caution">
    <text evidence="3">The sequence shown here is derived from an EMBL/GenBank/DDBJ whole genome shotgun (WGS) entry which is preliminary data.</text>
</comment>
<feature type="transmembrane region" description="Helical" evidence="1">
    <location>
        <begin position="320"/>
        <end position="341"/>
    </location>
</feature>
<dbReference type="PANTHER" id="PTHR35342:SF5">
    <property type="entry name" value="TRICARBOXYLIC TRANSPORT PROTEIN"/>
    <property type="match status" value="1"/>
</dbReference>
<evidence type="ECO:0000313" key="4">
    <source>
        <dbReference type="Proteomes" id="UP001274321"/>
    </source>
</evidence>
<feature type="transmembrane region" description="Helical" evidence="1">
    <location>
        <begin position="138"/>
        <end position="162"/>
    </location>
</feature>
<feature type="transmembrane region" description="Helical" evidence="1">
    <location>
        <begin position="199"/>
        <end position="220"/>
    </location>
</feature>